<protein>
    <submittedName>
        <fullName evidence="5">Amidase domain-containing protein</fullName>
    </submittedName>
</protein>
<evidence type="ECO:0000256" key="2">
    <source>
        <dbReference type="ARBA" id="ARBA00023326"/>
    </source>
</evidence>
<keyword evidence="2" id="KW-0119">Carbohydrate metabolism</keyword>
<dbReference type="Pfam" id="PF00041">
    <property type="entry name" value="fn3"/>
    <property type="match status" value="1"/>
</dbReference>
<dbReference type="SUPFAM" id="SSF49265">
    <property type="entry name" value="Fibronectin type III"/>
    <property type="match status" value="1"/>
</dbReference>
<sequence length="737" mass="77095">MPQALEAGATQSLTPVLSGLVSSPEQGRVRAEFAVRDADGRQLPGVTVPEAWVDSGQRALSRVPEGALKAGTTYLWAMRACTDLGCSAWSYEQEFTATAAPDPGAPATTSVTLSGTALADTTVPVGSGACASGGCPAVDDARLTLGGGASGERAVWLKPDLGKVPAGARITRARLLLTPAECGGAACAPRPVETYQLFEAWPAPHTGTGLLGVLDDAPFTDAALPEAQDLAPVVQAWLDEGTGEGLALRLPAADVGSTVSYHSGRSPETAKRPRLVVDYVAPAAPGAPQELRASGGDGGLLATWNAPQDLGSSADGAEYTVVVRAEDGSEAARTTTRETHAVVTGLRNAAPYRVTVSARTPYGTGPETASEPVTTVAVPGGAGSYREIVQQYVDARAALLTGARPTAAAALAASSRGASFQDLLGAQAADLVASREALARHGQRYTEMTTKLSDVLVGVDENGTVFLRAVVEDTAVLTAADSGGEPEEGRREQRFTFSTNSGAPLLHIEADAPATEAVLPASAAADSALESGEEPGPVTEVPDEPIALDADGLPVEQAAPAAGTAAASPVRVQRAAAVSGSGTVRWASRNINTGWEYGQDCTNFVSKALYYGGGMKQRMGGRKHDRSWWQQYYFFGQIKNKSYTWAGAENFRRHMLGYRGAQHISAAYAKPGDLVLFKWKKERGYNHVAIVERNRHGLQLIQHGSSNRTSLAAAIMRYKGKANYIEKVIVLRPKARN</sequence>
<dbReference type="InterPro" id="IPR013783">
    <property type="entry name" value="Ig-like_fold"/>
</dbReference>
<dbReference type="EMBL" id="JBFAUJ010000001">
    <property type="protein sequence ID" value="MEV8458227.1"/>
    <property type="molecule type" value="Genomic_DNA"/>
</dbReference>
<evidence type="ECO:0000256" key="1">
    <source>
        <dbReference type="ARBA" id="ARBA00023295"/>
    </source>
</evidence>
<dbReference type="SMART" id="SM00060">
    <property type="entry name" value="FN3"/>
    <property type="match status" value="1"/>
</dbReference>
<dbReference type="InterPro" id="IPR024301">
    <property type="entry name" value="Amidase_6"/>
</dbReference>
<organism evidence="5 6">
    <name type="scientific">Streptomyces griseosporeus</name>
    <dbReference type="NCBI Taxonomy" id="1910"/>
    <lineage>
        <taxon>Bacteria</taxon>
        <taxon>Bacillati</taxon>
        <taxon>Actinomycetota</taxon>
        <taxon>Actinomycetes</taxon>
        <taxon>Kitasatosporales</taxon>
        <taxon>Streptomycetaceae</taxon>
        <taxon>Streptomyces</taxon>
    </lineage>
</organism>
<gene>
    <name evidence="5" type="ORF">AB0470_01570</name>
</gene>
<dbReference type="Pfam" id="PF12671">
    <property type="entry name" value="Amidase_6"/>
    <property type="match status" value="1"/>
</dbReference>
<evidence type="ECO:0000313" key="5">
    <source>
        <dbReference type="EMBL" id="MEV8458227.1"/>
    </source>
</evidence>
<dbReference type="RefSeq" id="WP_343234116.1">
    <property type="nucleotide sequence ID" value="NZ_JBFAUJ010000001.1"/>
</dbReference>
<dbReference type="SUPFAM" id="SSF54001">
    <property type="entry name" value="Cysteine proteinases"/>
    <property type="match status" value="1"/>
</dbReference>
<name>A0ABV3KG34_STRGS</name>
<dbReference type="InterPro" id="IPR038765">
    <property type="entry name" value="Papain-like_cys_pep_sf"/>
</dbReference>
<accession>A0ABV3KG34</accession>
<dbReference type="CDD" id="cd00063">
    <property type="entry name" value="FN3"/>
    <property type="match status" value="1"/>
</dbReference>
<keyword evidence="6" id="KW-1185">Reference proteome</keyword>
<reference evidence="5 6" key="1">
    <citation type="submission" date="2024-06" db="EMBL/GenBank/DDBJ databases">
        <title>The Natural Products Discovery Center: Release of the First 8490 Sequenced Strains for Exploring Actinobacteria Biosynthetic Diversity.</title>
        <authorList>
            <person name="Kalkreuter E."/>
            <person name="Kautsar S.A."/>
            <person name="Yang D."/>
            <person name="Bader C.D."/>
            <person name="Teijaro C.N."/>
            <person name="Fluegel L."/>
            <person name="Davis C.M."/>
            <person name="Simpson J.R."/>
            <person name="Lauterbach L."/>
            <person name="Steele A.D."/>
            <person name="Gui C."/>
            <person name="Meng S."/>
            <person name="Li G."/>
            <person name="Viehrig K."/>
            <person name="Ye F."/>
            <person name="Su P."/>
            <person name="Kiefer A.F."/>
            <person name="Nichols A."/>
            <person name="Cepeda A.J."/>
            <person name="Yan W."/>
            <person name="Fan B."/>
            <person name="Jiang Y."/>
            <person name="Adhikari A."/>
            <person name="Zheng C.-J."/>
            <person name="Schuster L."/>
            <person name="Cowan T.M."/>
            <person name="Smanski M.J."/>
            <person name="Chevrette M.G."/>
            <person name="De Carvalho L.P.S."/>
            <person name="Shen B."/>
        </authorList>
    </citation>
    <scope>NUCLEOTIDE SEQUENCE [LARGE SCALE GENOMIC DNA]</scope>
    <source>
        <strain evidence="5 6">NPDC052360</strain>
    </source>
</reference>
<comment type="caution">
    <text evidence="5">The sequence shown here is derived from an EMBL/GenBank/DDBJ whole genome shotgun (WGS) entry which is preliminary data.</text>
</comment>
<dbReference type="InterPro" id="IPR003961">
    <property type="entry name" value="FN3_dom"/>
</dbReference>
<feature type="region of interest" description="Disordered" evidence="3">
    <location>
        <begin position="521"/>
        <end position="540"/>
    </location>
</feature>
<dbReference type="Gene3D" id="3.90.1720.10">
    <property type="entry name" value="endopeptidase domain like (from Nostoc punctiforme)"/>
    <property type="match status" value="1"/>
</dbReference>
<keyword evidence="2" id="KW-0624">Polysaccharide degradation</keyword>
<dbReference type="PROSITE" id="PS50853">
    <property type="entry name" value="FN3"/>
    <property type="match status" value="1"/>
</dbReference>
<keyword evidence="1" id="KW-0326">Glycosidase</keyword>
<dbReference type="Proteomes" id="UP001553148">
    <property type="component" value="Unassembled WGS sequence"/>
</dbReference>
<evidence type="ECO:0000259" key="4">
    <source>
        <dbReference type="PROSITE" id="PS50853"/>
    </source>
</evidence>
<keyword evidence="1" id="KW-0378">Hydrolase</keyword>
<proteinExistence type="predicted"/>
<evidence type="ECO:0000256" key="3">
    <source>
        <dbReference type="SAM" id="MobiDB-lite"/>
    </source>
</evidence>
<dbReference type="Gene3D" id="2.60.40.10">
    <property type="entry name" value="Immunoglobulins"/>
    <property type="match status" value="1"/>
</dbReference>
<dbReference type="InterPro" id="IPR036116">
    <property type="entry name" value="FN3_sf"/>
</dbReference>
<feature type="domain" description="Fibronectin type-III" evidence="4">
    <location>
        <begin position="284"/>
        <end position="378"/>
    </location>
</feature>
<feature type="compositionally biased region" description="Low complexity" evidence="3">
    <location>
        <begin position="521"/>
        <end position="530"/>
    </location>
</feature>
<evidence type="ECO:0000313" key="6">
    <source>
        <dbReference type="Proteomes" id="UP001553148"/>
    </source>
</evidence>